<evidence type="ECO:0000313" key="2">
    <source>
        <dbReference type="EMBL" id="NBD23021.1"/>
    </source>
</evidence>
<accession>A0ABW9XKI2</accession>
<evidence type="ECO:0000259" key="1">
    <source>
        <dbReference type="Pfam" id="PF12867"/>
    </source>
</evidence>
<reference evidence="2 3" key="1">
    <citation type="submission" date="2020-01" db="EMBL/GenBank/DDBJ databases">
        <title>Paenibacillus soybeanensis sp. nov. isolated from the nodules of soybean (Glycine max(L.) Merr).</title>
        <authorList>
            <person name="Wang H."/>
        </authorList>
    </citation>
    <scope>NUCLEOTIDE SEQUENCE [LARGE SCALE GENOMIC DNA]</scope>
    <source>
        <strain evidence="2 3">T1</strain>
    </source>
</reference>
<keyword evidence="3" id="KW-1185">Reference proteome</keyword>
<sequence length="159" mass="18191">MNIQLSAAQKIMKGWKMHHNSLIALVAKLPDSSGHWRPWEGGWTTLDLVHHLAWTPEFFFAQIEKRDMNIPPVPSTLPEARELVKRLTEVTEQKLASYADSDLQQIATININGVDVTEPIEEMYHRLIAHEAHHKGQLFVYARELGVTDAPFYVDLNVK</sequence>
<evidence type="ECO:0000313" key="3">
    <source>
        <dbReference type="Proteomes" id="UP000665561"/>
    </source>
</evidence>
<dbReference type="EMBL" id="JAAAMV010000001">
    <property type="protein sequence ID" value="NBD23021.1"/>
    <property type="molecule type" value="Genomic_DNA"/>
</dbReference>
<dbReference type="Proteomes" id="UP000665561">
    <property type="component" value="Unassembled WGS sequence"/>
</dbReference>
<dbReference type="RefSeq" id="WP_161741383.1">
    <property type="nucleotide sequence ID" value="NZ_JAAAMV010000001.1"/>
</dbReference>
<protein>
    <submittedName>
        <fullName evidence="2">DinB family protein</fullName>
    </submittedName>
</protein>
<gene>
    <name evidence="2" type="ORF">GT019_03945</name>
</gene>
<feature type="domain" description="DinB-like" evidence="1">
    <location>
        <begin position="18"/>
        <end position="138"/>
    </location>
</feature>
<organism evidence="2 3">
    <name type="scientific">Paenibacillus glycinis</name>
    <dbReference type="NCBI Taxonomy" id="2697035"/>
    <lineage>
        <taxon>Bacteria</taxon>
        <taxon>Bacillati</taxon>
        <taxon>Bacillota</taxon>
        <taxon>Bacilli</taxon>
        <taxon>Bacillales</taxon>
        <taxon>Paenibacillaceae</taxon>
        <taxon>Paenibacillus</taxon>
    </lineage>
</organism>
<dbReference type="Pfam" id="PF12867">
    <property type="entry name" value="DinB_2"/>
    <property type="match status" value="1"/>
</dbReference>
<comment type="caution">
    <text evidence="2">The sequence shown here is derived from an EMBL/GenBank/DDBJ whole genome shotgun (WGS) entry which is preliminary data.</text>
</comment>
<proteinExistence type="predicted"/>
<name>A0ABW9XKI2_9BACL</name>
<dbReference type="InterPro" id="IPR034660">
    <property type="entry name" value="DinB/YfiT-like"/>
</dbReference>
<dbReference type="SUPFAM" id="SSF109854">
    <property type="entry name" value="DinB/YfiT-like putative metalloenzymes"/>
    <property type="match status" value="1"/>
</dbReference>
<dbReference type="Gene3D" id="1.20.120.450">
    <property type="entry name" value="dinb family like domain"/>
    <property type="match status" value="1"/>
</dbReference>
<dbReference type="InterPro" id="IPR024775">
    <property type="entry name" value="DinB-like"/>
</dbReference>